<dbReference type="InterPro" id="IPR006047">
    <property type="entry name" value="GH13_cat_dom"/>
</dbReference>
<dbReference type="InterPro" id="IPR013776">
    <property type="entry name" value="A-amylase_thermo"/>
</dbReference>
<feature type="binding site" evidence="8">
    <location>
        <position position="205"/>
    </location>
    <ligand>
        <name>Ca(2+)</name>
        <dbReference type="ChEBI" id="CHEBI:29108"/>
        <label>2</label>
    </ligand>
</feature>
<dbReference type="GO" id="GO:0005975">
    <property type="term" value="P:carbohydrate metabolic process"/>
    <property type="evidence" value="ECO:0007669"/>
    <property type="project" value="InterPro"/>
</dbReference>
<dbReference type="STRING" id="551996.SAMN05192573_13614"/>
<feature type="binding site" evidence="8">
    <location>
        <position position="197"/>
    </location>
    <ligand>
        <name>Ca(2+)</name>
        <dbReference type="ChEBI" id="CHEBI:29108"/>
        <label>1</label>
    </ligand>
</feature>
<dbReference type="SMART" id="SM00642">
    <property type="entry name" value="Aamy"/>
    <property type="match status" value="1"/>
</dbReference>
<dbReference type="PIRSF" id="PIRSF001021">
    <property type="entry name" value="Alph-amls_thrmst"/>
    <property type="match status" value="1"/>
</dbReference>
<evidence type="ECO:0000256" key="3">
    <source>
        <dbReference type="ARBA" id="ARBA00022723"/>
    </source>
</evidence>
<organism evidence="10 11">
    <name type="scientific">Mucilaginibacter gossypii</name>
    <dbReference type="NCBI Taxonomy" id="551996"/>
    <lineage>
        <taxon>Bacteria</taxon>
        <taxon>Pseudomonadati</taxon>
        <taxon>Bacteroidota</taxon>
        <taxon>Sphingobacteriia</taxon>
        <taxon>Sphingobacteriales</taxon>
        <taxon>Sphingobacteriaceae</taxon>
        <taxon>Mucilaginibacter</taxon>
    </lineage>
</organism>
<dbReference type="Gene3D" id="2.60.40.1180">
    <property type="entry name" value="Golgi alpha-mannosidase II"/>
    <property type="match status" value="1"/>
</dbReference>
<keyword evidence="11" id="KW-1185">Reference proteome</keyword>
<feature type="binding site" evidence="8">
    <location>
        <position position="203"/>
    </location>
    <ligand>
        <name>Ca(2+)</name>
        <dbReference type="ChEBI" id="CHEBI:29108"/>
        <label>1</label>
    </ligand>
</feature>
<dbReference type="InterPro" id="IPR015237">
    <property type="entry name" value="Alpha-amylase_C_pro"/>
</dbReference>
<dbReference type="InterPro" id="IPR013780">
    <property type="entry name" value="Glyco_hydro_b"/>
</dbReference>
<evidence type="ECO:0000313" key="10">
    <source>
        <dbReference type="EMBL" id="SDI83608.1"/>
    </source>
</evidence>
<dbReference type="EMBL" id="FNCG01000036">
    <property type="protein sequence ID" value="SDI83608.1"/>
    <property type="molecule type" value="Genomic_DNA"/>
</dbReference>
<evidence type="ECO:0000256" key="2">
    <source>
        <dbReference type="ARBA" id="ARBA00008061"/>
    </source>
</evidence>
<keyword evidence="8" id="KW-0106">Calcium</keyword>
<dbReference type="NCBIfam" id="NF006969">
    <property type="entry name" value="PRK09441.1-2"/>
    <property type="match status" value="1"/>
</dbReference>
<evidence type="ECO:0000256" key="7">
    <source>
        <dbReference type="PIRSR" id="PIRSR001021-1"/>
    </source>
</evidence>
<reference evidence="11" key="1">
    <citation type="submission" date="2016-10" db="EMBL/GenBank/DDBJ databases">
        <authorList>
            <person name="Varghese N."/>
            <person name="Submissions S."/>
        </authorList>
    </citation>
    <scope>NUCLEOTIDE SEQUENCE [LARGE SCALE GENOMIC DNA]</scope>
    <source>
        <strain evidence="11">Gh-67</strain>
    </source>
</reference>
<keyword evidence="5" id="KW-0119">Carbohydrate metabolism</keyword>
<dbReference type="SUPFAM" id="SSF51011">
    <property type="entry name" value="Glycosyl hydrolase domain"/>
    <property type="match status" value="1"/>
</dbReference>
<dbReference type="AlphaFoldDB" id="A0A1G8NTW3"/>
<evidence type="ECO:0000256" key="6">
    <source>
        <dbReference type="ARBA" id="ARBA00023295"/>
    </source>
</evidence>
<dbReference type="Proteomes" id="UP000199705">
    <property type="component" value="Unassembled WGS sequence"/>
</dbReference>
<evidence type="ECO:0000256" key="5">
    <source>
        <dbReference type="ARBA" id="ARBA00023277"/>
    </source>
</evidence>
<feature type="binding site" evidence="8">
    <location>
        <position position="238"/>
    </location>
    <ligand>
        <name>Ca(2+)</name>
        <dbReference type="ChEBI" id="CHEBI:29108"/>
        <label>1</label>
    </ligand>
</feature>
<dbReference type="InterPro" id="IPR017853">
    <property type="entry name" value="GH"/>
</dbReference>
<comment type="cofactor">
    <cofactor evidence="1">
        <name>Ca(2+)</name>
        <dbReference type="ChEBI" id="CHEBI:29108"/>
    </cofactor>
</comment>
<dbReference type="Gene3D" id="2.40.30.140">
    <property type="match status" value="1"/>
</dbReference>
<proteinExistence type="inferred from homology"/>
<keyword evidence="4" id="KW-0378">Hydrolase</keyword>
<feature type="active site" description="Nucleophile" evidence="7">
    <location>
        <position position="234"/>
    </location>
</feature>
<dbReference type="CDD" id="cd11318">
    <property type="entry name" value="AmyAc_bac_fung_AmyA"/>
    <property type="match status" value="1"/>
</dbReference>
<protein>
    <submittedName>
        <fullName evidence="10">Alpha-amylase</fullName>
    </submittedName>
</protein>
<gene>
    <name evidence="10" type="ORF">SAMN05192573_13614</name>
</gene>
<evidence type="ECO:0000256" key="4">
    <source>
        <dbReference type="ARBA" id="ARBA00022801"/>
    </source>
</evidence>
<dbReference type="SUPFAM" id="SSF51445">
    <property type="entry name" value="(Trans)glycosidases"/>
    <property type="match status" value="1"/>
</dbReference>
<evidence type="ECO:0000256" key="1">
    <source>
        <dbReference type="ARBA" id="ARBA00001913"/>
    </source>
</evidence>
<dbReference type="Pfam" id="PF00128">
    <property type="entry name" value="Alpha-amylase"/>
    <property type="match status" value="1"/>
</dbReference>
<accession>A0A1G8NTW3</accession>
<feature type="active site" description="Proton donor" evidence="7">
    <location>
        <position position="264"/>
    </location>
</feature>
<dbReference type="PANTHER" id="PTHR43447">
    <property type="entry name" value="ALPHA-AMYLASE"/>
    <property type="match status" value="1"/>
</dbReference>
<name>A0A1G8NTW3_9SPHI</name>
<evidence type="ECO:0000313" key="11">
    <source>
        <dbReference type="Proteomes" id="UP000199705"/>
    </source>
</evidence>
<sequence length="495" mass="56953">MENFTMLQFFEWYYPAGGRLWNQLKNDAENLKKKGIDSVWLPPAYKAASGGLSAGYDVYDIYDLGEFDQKGTIATKYGTKQEYLDAIAAAQKAKLKVYVDVVLNHMGGADEIEKVNARKVDPANRNEFISEVYEIGAYTKFTFPGRKGKYSKFIWDWQCFSGIDYDAYKKETAIFSIQNQYGEGWKDVLDDENGNFDYLMLSDIDTRNPSVRDELKKWGKWYFETAKFNGFRLDAIKHMDHGFYNEWLDYMRNEFKQEFFTVGEYWAFDLPKLLKYIEVTEGRMSLFDTLLHDNFHHASRAGKDYDLTTIFDNTLVSVKPELAVTLIENHDTQPLQSLEQPIDQWFKPLAYALILLREAGYPCVFYADMYGAKYTDKGGDGEDHEIELPVVTELETMLYVRKNMAYGTQRDYFDHPNCIGWTREGDTDHEDSGCAVVISNSEDGFKEMEIGAGHAGKVFVDYLDKHEGEEVVITADGWAEFKVKAGSVSVWGIKK</sequence>
<feature type="domain" description="Glycosyl hydrolase family 13 catalytic" evidence="9">
    <location>
        <begin position="4"/>
        <end position="401"/>
    </location>
</feature>
<keyword evidence="6" id="KW-0326">Glycosidase</keyword>
<dbReference type="GO" id="GO:0005509">
    <property type="term" value="F:calcium ion binding"/>
    <property type="evidence" value="ECO:0007669"/>
    <property type="project" value="InterPro"/>
</dbReference>
<dbReference type="GO" id="GO:0004553">
    <property type="term" value="F:hydrolase activity, hydrolyzing O-glycosyl compounds"/>
    <property type="evidence" value="ECO:0007669"/>
    <property type="project" value="InterPro"/>
</dbReference>
<dbReference type="NCBIfam" id="NF006968">
    <property type="entry name" value="PRK09441.1-1"/>
    <property type="match status" value="1"/>
</dbReference>
<keyword evidence="3 8" id="KW-0479">Metal-binding</keyword>
<evidence type="ECO:0000256" key="8">
    <source>
        <dbReference type="PIRSR" id="PIRSR001021-2"/>
    </source>
</evidence>
<evidence type="ECO:0000259" key="9">
    <source>
        <dbReference type="SMART" id="SM00642"/>
    </source>
</evidence>
<feature type="binding site" evidence="8">
    <location>
        <position position="104"/>
    </location>
    <ligand>
        <name>Ca(2+)</name>
        <dbReference type="ChEBI" id="CHEBI:29108"/>
        <label>1</label>
    </ligand>
</feature>
<dbReference type="Gene3D" id="3.20.20.80">
    <property type="entry name" value="Glycosidases"/>
    <property type="match status" value="1"/>
</dbReference>
<dbReference type="RefSeq" id="WP_091176542.1">
    <property type="nucleotide sequence ID" value="NZ_FNCG01000036.1"/>
</dbReference>
<comment type="similarity">
    <text evidence="2">Belongs to the glycosyl hydrolase 13 family.</text>
</comment>
<dbReference type="Pfam" id="PF09154">
    <property type="entry name" value="Alpha-amy_C_pro"/>
    <property type="match status" value="1"/>
</dbReference>